<dbReference type="GO" id="GO:0016020">
    <property type="term" value="C:membrane"/>
    <property type="evidence" value="ECO:0007669"/>
    <property type="project" value="UniProtKB-UniRule"/>
</dbReference>
<reference evidence="3 4" key="1">
    <citation type="journal article" date="2009" name="Stand. Genomic Sci.">
        <title>Complete genome sequence of Leptotrichia buccalis type strain (C-1013-b).</title>
        <authorList>
            <person name="Ivanova N."/>
            <person name="Gronow S."/>
            <person name="Lapidus A."/>
            <person name="Copeland A."/>
            <person name="Glavina Del Rio T."/>
            <person name="Nolan M."/>
            <person name="Lucas S."/>
            <person name="Chen F."/>
            <person name="Tice H."/>
            <person name="Cheng J.F."/>
            <person name="Saunders E."/>
            <person name="Bruce D."/>
            <person name="Goodwin L."/>
            <person name="Brettin T."/>
            <person name="Detter J.C."/>
            <person name="Han C."/>
            <person name="Pitluck S."/>
            <person name="Mikhailova N."/>
            <person name="Pati A."/>
            <person name="Mavrommatis K."/>
            <person name="Chen A."/>
            <person name="Palaniappan K."/>
            <person name="Land M."/>
            <person name="Hauser L."/>
            <person name="Chang Y.J."/>
            <person name="Jeffries C.D."/>
            <person name="Chain P."/>
            <person name="Rohde C."/>
            <person name="Goker M."/>
            <person name="Bristow J."/>
            <person name="Eisen J.A."/>
            <person name="Markowitz V."/>
            <person name="Hugenholtz P."/>
            <person name="Kyrpides N.C."/>
            <person name="Klenk H.P."/>
        </authorList>
    </citation>
    <scope>NUCLEOTIDE SEQUENCE [LARGE SCALE GENOMIC DNA]</scope>
    <source>
        <strain evidence="4">ATCC 14201 / DSM 1135 / JCM 12969 / NCTC 10249 / C-1013-b</strain>
    </source>
</reference>
<dbReference type="Pfam" id="PF00691">
    <property type="entry name" value="OmpA"/>
    <property type="match status" value="1"/>
</dbReference>
<gene>
    <name evidence="3" type="ordered locus">Lebu_1053</name>
</gene>
<protein>
    <submittedName>
        <fullName evidence="3">Outer membrane protein and related peptidoglycan-associated (Lipo)protein-like protein</fullName>
    </submittedName>
</protein>
<keyword evidence="4" id="KW-1185">Reference proteome</keyword>
<accession>C7N9X2</accession>
<dbReference type="InterPro" id="IPR036737">
    <property type="entry name" value="OmpA-like_sf"/>
</dbReference>
<dbReference type="RefSeq" id="WP_015769298.1">
    <property type="nucleotide sequence ID" value="NC_013192.1"/>
</dbReference>
<dbReference type="SUPFAM" id="SSF103088">
    <property type="entry name" value="OmpA-like"/>
    <property type="match status" value="1"/>
</dbReference>
<evidence type="ECO:0000259" key="2">
    <source>
        <dbReference type="PROSITE" id="PS51123"/>
    </source>
</evidence>
<dbReference type="PROSITE" id="PS51123">
    <property type="entry name" value="OMPA_2"/>
    <property type="match status" value="1"/>
</dbReference>
<dbReference type="KEGG" id="lba:Lebu_1053"/>
<dbReference type="STRING" id="523794.Lebu_1053"/>
<evidence type="ECO:0000313" key="4">
    <source>
        <dbReference type="Proteomes" id="UP000001910"/>
    </source>
</evidence>
<dbReference type="InterPro" id="IPR050330">
    <property type="entry name" value="Bact_OuterMem_StrucFunc"/>
</dbReference>
<dbReference type="EMBL" id="CP001685">
    <property type="protein sequence ID" value="ACV38953.1"/>
    <property type="molecule type" value="Genomic_DNA"/>
</dbReference>
<feature type="domain" description="OmpA-like" evidence="2">
    <location>
        <begin position="119"/>
        <end position="238"/>
    </location>
</feature>
<dbReference type="InterPro" id="IPR011990">
    <property type="entry name" value="TPR-like_helical_dom_sf"/>
</dbReference>
<organism evidence="3 4">
    <name type="scientific">Leptotrichia buccalis (strain ATCC 14201 / DSM 1135 / JCM 12969 / NCTC 10249 / C-1013-b)</name>
    <dbReference type="NCBI Taxonomy" id="523794"/>
    <lineage>
        <taxon>Bacteria</taxon>
        <taxon>Fusobacteriati</taxon>
        <taxon>Fusobacteriota</taxon>
        <taxon>Fusobacteriia</taxon>
        <taxon>Fusobacteriales</taxon>
        <taxon>Leptotrichiaceae</taxon>
        <taxon>Leptotrichia</taxon>
    </lineage>
</organism>
<dbReference type="AlphaFoldDB" id="C7N9X2"/>
<dbReference type="Gene3D" id="1.25.40.10">
    <property type="entry name" value="Tetratricopeptide repeat domain"/>
    <property type="match status" value="1"/>
</dbReference>
<evidence type="ECO:0000313" key="3">
    <source>
        <dbReference type="EMBL" id="ACV38953.1"/>
    </source>
</evidence>
<dbReference type="Proteomes" id="UP000001910">
    <property type="component" value="Chromosome"/>
</dbReference>
<sequence>MKKVILLFTIILGFNLFSDNLKNNEIPFISSSYDEFFQKVEKLEEKIKNGDKKAINNLGNLYAKDENSRNIPKAKEYYRLAIKNGSEIARKNLEIVNKLPKLCPERSICENWTTIRFVEKDGKIVKMIIRGFPIDKEEVNKTEKQAIKEEIEYMLNVFFENEEFEIVGYADKTENNKNKLSLLRAEKMSEFLKQNGLRKDIKITKMIGKGSENPIDTNDTVEGRYNNRRVEILLKNGKVKEIDISKLLNQLRDE</sequence>
<dbReference type="InterPro" id="IPR006665">
    <property type="entry name" value="OmpA-like"/>
</dbReference>
<dbReference type="SUPFAM" id="SSF81901">
    <property type="entry name" value="HCP-like"/>
    <property type="match status" value="1"/>
</dbReference>
<dbReference type="OrthoDB" id="95027at2"/>
<proteinExistence type="predicted"/>
<name>C7N9X2_LEPBD</name>
<evidence type="ECO:0000256" key="1">
    <source>
        <dbReference type="PROSITE-ProRule" id="PRU00473"/>
    </source>
</evidence>
<dbReference type="eggNOG" id="COG0790">
    <property type="taxonomic scope" value="Bacteria"/>
</dbReference>
<dbReference type="CDD" id="cd07185">
    <property type="entry name" value="OmpA_C-like"/>
    <property type="match status" value="1"/>
</dbReference>
<dbReference type="Gene3D" id="3.30.1330.60">
    <property type="entry name" value="OmpA-like domain"/>
    <property type="match status" value="1"/>
</dbReference>
<dbReference type="HOGENOM" id="CLU_1198570_0_0_0"/>
<dbReference type="PANTHER" id="PTHR30329">
    <property type="entry name" value="STATOR ELEMENT OF FLAGELLAR MOTOR COMPLEX"/>
    <property type="match status" value="1"/>
</dbReference>
<dbReference type="PANTHER" id="PTHR30329:SF21">
    <property type="entry name" value="LIPOPROTEIN YIAD-RELATED"/>
    <property type="match status" value="1"/>
</dbReference>
<dbReference type="eggNOG" id="COG2885">
    <property type="taxonomic scope" value="Bacteria"/>
</dbReference>
<keyword evidence="1" id="KW-0472">Membrane</keyword>